<sequence length="65" mass="6704">MCFGSSRREPHDSPPPGRRIHHSPDAYSQSAYTKDYKRNKRRAGQNAGAAGGGDGVSGDGGGGCG</sequence>
<dbReference type="AlphaFoldDB" id="W6QAQ9"/>
<evidence type="ECO:0000313" key="3">
    <source>
        <dbReference type="Proteomes" id="UP000030686"/>
    </source>
</evidence>
<proteinExistence type="predicted"/>
<protein>
    <submittedName>
        <fullName evidence="2">Genomic scaffold, ProqFM164S01</fullName>
    </submittedName>
</protein>
<feature type="compositionally biased region" description="Gly residues" evidence="1">
    <location>
        <begin position="49"/>
        <end position="65"/>
    </location>
</feature>
<dbReference type="Proteomes" id="UP000030686">
    <property type="component" value="Unassembled WGS sequence"/>
</dbReference>
<keyword evidence="3" id="KW-1185">Reference proteome</keyword>
<evidence type="ECO:0000256" key="1">
    <source>
        <dbReference type="SAM" id="MobiDB-lite"/>
    </source>
</evidence>
<feature type="region of interest" description="Disordered" evidence="1">
    <location>
        <begin position="1"/>
        <end position="65"/>
    </location>
</feature>
<gene>
    <name evidence="2" type="ORF">PROQFM164_S01g000601</name>
</gene>
<dbReference type="EMBL" id="HG792015">
    <property type="protein sequence ID" value="CDM26792.1"/>
    <property type="molecule type" value="Genomic_DNA"/>
</dbReference>
<evidence type="ECO:0000313" key="2">
    <source>
        <dbReference type="EMBL" id="CDM26792.1"/>
    </source>
</evidence>
<dbReference type="OrthoDB" id="4366950at2759"/>
<accession>W6QAQ9</accession>
<reference evidence="2" key="1">
    <citation type="journal article" date="2014" name="Nat. Commun.">
        <title>Multiple recent horizontal transfers of a large genomic region in cheese making fungi.</title>
        <authorList>
            <person name="Cheeseman K."/>
            <person name="Ropars J."/>
            <person name="Renault P."/>
            <person name="Dupont J."/>
            <person name="Gouzy J."/>
            <person name="Branca A."/>
            <person name="Abraham A.L."/>
            <person name="Ceppi M."/>
            <person name="Conseiller E."/>
            <person name="Debuchy R."/>
            <person name="Malagnac F."/>
            <person name="Goarin A."/>
            <person name="Silar P."/>
            <person name="Lacoste S."/>
            <person name="Sallet E."/>
            <person name="Bensimon A."/>
            <person name="Giraud T."/>
            <person name="Brygoo Y."/>
        </authorList>
    </citation>
    <scope>NUCLEOTIDE SEQUENCE [LARGE SCALE GENOMIC DNA]</scope>
    <source>
        <strain evidence="2">FM164</strain>
    </source>
</reference>
<organism evidence="2 3">
    <name type="scientific">Penicillium roqueforti (strain FM164)</name>
    <dbReference type="NCBI Taxonomy" id="1365484"/>
    <lineage>
        <taxon>Eukaryota</taxon>
        <taxon>Fungi</taxon>
        <taxon>Dikarya</taxon>
        <taxon>Ascomycota</taxon>
        <taxon>Pezizomycotina</taxon>
        <taxon>Eurotiomycetes</taxon>
        <taxon>Eurotiomycetidae</taxon>
        <taxon>Eurotiales</taxon>
        <taxon>Aspergillaceae</taxon>
        <taxon>Penicillium</taxon>
    </lineage>
</organism>
<feature type="compositionally biased region" description="Basic and acidic residues" evidence="1">
    <location>
        <begin position="1"/>
        <end position="12"/>
    </location>
</feature>
<name>W6QAQ9_PENRF</name>